<keyword evidence="7" id="KW-0233">DNA recombination</keyword>
<accession>A0A1F5KI29</accession>
<evidence type="ECO:0000256" key="9">
    <source>
        <dbReference type="PROSITE-ProRule" id="PRU01248"/>
    </source>
</evidence>
<evidence type="ECO:0000256" key="8">
    <source>
        <dbReference type="ARBA" id="ARBA00023306"/>
    </source>
</evidence>
<dbReference type="GO" id="GO:0051301">
    <property type="term" value="P:cell division"/>
    <property type="evidence" value="ECO:0007669"/>
    <property type="project" value="UniProtKB-KW"/>
</dbReference>
<evidence type="ECO:0000259" key="10">
    <source>
        <dbReference type="PROSITE" id="PS51898"/>
    </source>
</evidence>
<dbReference type="GO" id="GO:0006310">
    <property type="term" value="P:DNA recombination"/>
    <property type="evidence" value="ECO:0007669"/>
    <property type="project" value="UniProtKB-KW"/>
</dbReference>
<dbReference type="GO" id="GO:0003677">
    <property type="term" value="F:DNA binding"/>
    <property type="evidence" value="ECO:0007669"/>
    <property type="project" value="UniProtKB-UniRule"/>
</dbReference>
<dbReference type="Gene3D" id="1.10.150.130">
    <property type="match status" value="1"/>
</dbReference>
<dbReference type="EMBL" id="MFDD01000009">
    <property type="protein sequence ID" value="OGE40465.1"/>
    <property type="molecule type" value="Genomic_DNA"/>
</dbReference>
<dbReference type="SUPFAM" id="SSF56349">
    <property type="entry name" value="DNA breaking-rejoining enzymes"/>
    <property type="match status" value="1"/>
</dbReference>
<evidence type="ECO:0000256" key="3">
    <source>
        <dbReference type="ARBA" id="ARBA00022618"/>
    </source>
</evidence>
<dbReference type="InterPro" id="IPR050090">
    <property type="entry name" value="Tyrosine_recombinase_XerCD"/>
</dbReference>
<keyword evidence="5" id="KW-0229">DNA integration</keyword>
<dbReference type="InterPro" id="IPR004107">
    <property type="entry name" value="Integrase_SAM-like_N"/>
</dbReference>
<feature type="domain" description="Core-binding (CB)" evidence="11">
    <location>
        <begin position="5"/>
        <end position="95"/>
    </location>
</feature>
<dbReference type="PANTHER" id="PTHR30349:SF77">
    <property type="entry name" value="TYROSINE RECOMBINASE XERC"/>
    <property type="match status" value="1"/>
</dbReference>
<dbReference type="GO" id="GO:0007059">
    <property type="term" value="P:chromosome segregation"/>
    <property type="evidence" value="ECO:0007669"/>
    <property type="project" value="UniProtKB-KW"/>
</dbReference>
<feature type="domain" description="Tyr recombinase" evidence="10">
    <location>
        <begin position="115"/>
        <end position="299"/>
    </location>
</feature>
<reference evidence="12 13" key="1">
    <citation type="journal article" date="2016" name="Nat. Commun.">
        <title>Thousands of microbial genomes shed light on interconnected biogeochemical processes in an aquifer system.</title>
        <authorList>
            <person name="Anantharaman K."/>
            <person name="Brown C.T."/>
            <person name="Hug L.A."/>
            <person name="Sharon I."/>
            <person name="Castelle C.J."/>
            <person name="Probst A.J."/>
            <person name="Thomas B.C."/>
            <person name="Singh A."/>
            <person name="Wilkins M.J."/>
            <person name="Karaoz U."/>
            <person name="Brodie E.L."/>
            <person name="Williams K.H."/>
            <person name="Hubbard S.S."/>
            <person name="Banfield J.F."/>
        </authorList>
    </citation>
    <scope>NUCLEOTIDE SEQUENCE [LARGE SCALE GENOMIC DNA]</scope>
</reference>
<evidence type="ECO:0000256" key="1">
    <source>
        <dbReference type="ARBA" id="ARBA00004496"/>
    </source>
</evidence>
<evidence type="ECO:0008006" key="14">
    <source>
        <dbReference type="Google" id="ProtNLM"/>
    </source>
</evidence>
<dbReference type="Proteomes" id="UP000177328">
    <property type="component" value="Unassembled WGS sequence"/>
</dbReference>
<dbReference type="InterPro" id="IPR002104">
    <property type="entry name" value="Integrase_catalytic"/>
</dbReference>
<protein>
    <recommendedName>
        <fullName evidence="14">Tyrosine recombinase XerC</fullName>
    </recommendedName>
</protein>
<comment type="subcellular location">
    <subcellularLocation>
        <location evidence="1">Cytoplasm</location>
    </subcellularLocation>
</comment>
<keyword evidence="4" id="KW-0159">Chromosome partition</keyword>
<dbReference type="GO" id="GO:0005737">
    <property type="term" value="C:cytoplasm"/>
    <property type="evidence" value="ECO:0007669"/>
    <property type="project" value="UniProtKB-SubCell"/>
</dbReference>
<dbReference type="GO" id="GO:0015074">
    <property type="term" value="P:DNA integration"/>
    <property type="evidence" value="ECO:0007669"/>
    <property type="project" value="UniProtKB-KW"/>
</dbReference>
<evidence type="ECO:0000313" key="12">
    <source>
        <dbReference type="EMBL" id="OGE40465.1"/>
    </source>
</evidence>
<keyword evidence="3" id="KW-0132">Cell division</keyword>
<keyword evidence="2" id="KW-0963">Cytoplasm</keyword>
<evidence type="ECO:0000256" key="2">
    <source>
        <dbReference type="ARBA" id="ARBA00022490"/>
    </source>
</evidence>
<evidence type="ECO:0000256" key="5">
    <source>
        <dbReference type="ARBA" id="ARBA00022908"/>
    </source>
</evidence>
<dbReference type="Gene3D" id="1.10.443.10">
    <property type="entry name" value="Intergrase catalytic core"/>
    <property type="match status" value="1"/>
</dbReference>
<dbReference type="Pfam" id="PF02899">
    <property type="entry name" value="Phage_int_SAM_1"/>
    <property type="match status" value="1"/>
</dbReference>
<organism evidence="12 13">
    <name type="scientific">Candidatus Daviesbacteria bacterium RIFCSPHIGHO2_02_FULL_43_12</name>
    <dbReference type="NCBI Taxonomy" id="1797776"/>
    <lineage>
        <taxon>Bacteria</taxon>
        <taxon>Candidatus Daviesiibacteriota</taxon>
    </lineage>
</organism>
<dbReference type="PROSITE" id="PS51900">
    <property type="entry name" value="CB"/>
    <property type="match status" value="1"/>
</dbReference>
<evidence type="ECO:0000256" key="7">
    <source>
        <dbReference type="ARBA" id="ARBA00023172"/>
    </source>
</evidence>
<gene>
    <name evidence="12" type="ORF">A3D25_00170</name>
</gene>
<dbReference type="InterPro" id="IPR010998">
    <property type="entry name" value="Integrase_recombinase_N"/>
</dbReference>
<evidence type="ECO:0000256" key="6">
    <source>
        <dbReference type="ARBA" id="ARBA00023125"/>
    </source>
</evidence>
<dbReference type="InterPro" id="IPR013762">
    <property type="entry name" value="Integrase-like_cat_sf"/>
</dbReference>
<sequence>MSEASPLQSLITDFLDYLELEKNVSPLTIRNYHHYLQRFGEFSKNINPSKIDLRLVRKYRLYLSQFIDPLNGQPLKRITQNYFLIALRAFLRYLAQIDVQTLTPDKIELGSQDTAPLKILDENSLNRLLEAPDTTKRDGLRDKAILELLFSTGLLVSELASLNRDQLNLKKQEFGIIGKGGKERSISLSSKAAAWLSRFLATRLDNFQPLFIRYQGQEDSADQGEKMRLTTRSIERVVEKYVKKLGLGIKATPHTLRHSFATNLLAKGADIRSVSTMLGHANTSTIQIYTHITNKNLKK</sequence>
<dbReference type="AlphaFoldDB" id="A0A1F5KI29"/>
<proteinExistence type="predicted"/>
<dbReference type="PROSITE" id="PS51898">
    <property type="entry name" value="TYR_RECOMBINASE"/>
    <property type="match status" value="1"/>
</dbReference>
<evidence type="ECO:0000256" key="4">
    <source>
        <dbReference type="ARBA" id="ARBA00022829"/>
    </source>
</evidence>
<dbReference type="InterPro" id="IPR011010">
    <property type="entry name" value="DNA_brk_join_enz"/>
</dbReference>
<comment type="caution">
    <text evidence="12">The sequence shown here is derived from an EMBL/GenBank/DDBJ whole genome shotgun (WGS) entry which is preliminary data.</text>
</comment>
<evidence type="ECO:0000313" key="13">
    <source>
        <dbReference type="Proteomes" id="UP000177328"/>
    </source>
</evidence>
<name>A0A1F5KI29_9BACT</name>
<dbReference type="InterPro" id="IPR044068">
    <property type="entry name" value="CB"/>
</dbReference>
<evidence type="ECO:0000259" key="11">
    <source>
        <dbReference type="PROSITE" id="PS51900"/>
    </source>
</evidence>
<dbReference type="Pfam" id="PF00589">
    <property type="entry name" value="Phage_integrase"/>
    <property type="match status" value="1"/>
</dbReference>
<keyword evidence="6 9" id="KW-0238">DNA-binding</keyword>
<dbReference type="PANTHER" id="PTHR30349">
    <property type="entry name" value="PHAGE INTEGRASE-RELATED"/>
    <property type="match status" value="1"/>
</dbReference>
<keyword evidence="8" id="KW-0131">Cell cycle</keyword>